<sequence length="54" mass="6127">MDLQGNEVSTEACPYCDKPGSDAGINPFYGKKTPALTVSTWYRLRTYLLRLTRK</sequence>
<accession>A0A9D4L1J4</accession>
<reference evidence="1" key="2">
    <citation type="submission" date="2020-11" db="EMBL/GenBank/DDBJ databases">
        <authorList>
            <person name="McCartney M.A."/>
            <person name="Auch B."/>
            <person name="Kono T."/>
            <person name="Mallez S."/>
            <person name="Becker A."/>
            <person name="Gohl D.M."/>
            <person name="Silverstein K.A.T."/>
            <person name="Koren S."/>
            <person name="Bechman K.B."/>
            <person name="Herman A."/>
            <person name="Abrahante J.E."/>
            <person name="Garbe J."/>
        </authorList>
    </citation>
    <scope>NUCLEOTIDE SEQUENCE</scope>
    <source>
        <strain evidence="1">Duluth1</strain>
        <tissue evidence="1">Whole animal</tissue>
    </source>
</reference>
<gene>
    <name evidence="1" type="ORF">DPMN_092551</name>
</gene>
<reference evidence="1" key="1">
    <citation type="journal article" date="2019" name="bioRxiv">
        <title>The Genome of the Zebra Mussel, Dreissena polymorpha: A Resource for Invasive Species Research.</title>
        <authorList>
            <person name="McCartney M.A."/>
            <person name="Auch B."/>
            <person name="Kono T."/>
            <person name="Mallez S."/>
            <person name="Zhang Y."/>
            <person name="Obille A."/>
            <person name="Becker A."/>
            <person name="Abrahante J.E."/>
            <person name="Garbe J."/>
            <person name="Badalamenti J.P."/>
            <person name="Herman A."/>
            <person name="Mangelson H."/>
            <person name="Liachko I."/>
            <person name="Sullivan S."/>
            <person name="Sone E.D."/>
            <person name="Koren S."/>
            <person name="Silverstein K.A.T."/>
            <person name="Beckman K.B."/>
            <person name="Gohl D.M."/>
        </authorList>
    </citation>
    <scope>NUCLEOTIDE SEQUENCE</scope>
    <source>
        <strain evidence="1">Duluth1</strain>
        <tissue evidence="1">Whole animal</tissue>
    </source>
</reference>
<proteinExistence type="predicted"/>
<keyword evidence="2" id="KW-1185">Reference proteome</keyword>
<dbReference type="AlphaFoldDB" id="A0A9D4L1J4"/>
<dbReference type="EMBL" id="JAIWYP010000003">
    <property type="protein sequence ID" value="KAH3850145.1"/>
    <property type="molecule type" value="Genomic_DNA"/>
</dbReference>
<evidence type="ECO:0000313" key="1">
    <source>
        <dbReference type="EMBL" id="KAH3850145.1"/>
    </source>
</evidence>
<dbReference type="Proteomes" id="UP000828390">
    <property type="component" value="Unassembled WGS sequence"/>
</dbReference>
<evidence type="ECO:0000313" key="2">
    <source>
        <dbReference type="Proteomes" id="UP000828390"/>
    </source>
</evidence>
<organism evidence="1 2">
    <name type="scientific">Dreissena polymorpha</name>
    <name type="common">Zebra mussel</name>
    <name type="synonym">Mytilus polymorpha</name>
    <dbReference type="NCBI Taxonomy" id="45954"/>
    <lineage>
        <taxon>Eukaryota</taxon>
        <taxon>Metazoa</taxon>
        <taxon>Spiralia</taxon>
        <taxon>Lophotrochozoa</taxon>
        <taxon>Mollusca</taxon>
        <taxon>Bivalvia</taxon>
        <taxon>Autobranchia</taxon>
        <taxon>Heteroconchia</taxon>
        <taxon>Euheterodonta</taxon>
        <taxon>Imparidentia</taxon>
        <taxon>Neoheterodontei</taxon>
        <taxon>Myida</taxon>
        <taxon>Dreissenoidea</taxon>
        <taxon>Dreissenidae</taxon>
        <taxon>Dreissena</taxon>
    </lineage>
</organism>
<name>A0A9D4L1J4_DREPO</name>
<protein>
    <submittedName>
        <fullName evidence="1">Uncharacterized protein</fullName>
    </submittedName>
</protein>
<comment type="caution">
    <text evidence="1">The sequence shown here is derived from an EMBL/GenBank/DDBJ whole genome shotgun (WGS) entry which is preliminary data.</text>
</comment>